<reference evidence="1 2" key="1">
    <citation type="submission" date="2021-06" db="EMBL/GenBank/DDBJ databases">
        <authorList>
            <person name="Kallberg Y."/>
            <person name="Tangrot J."/>
            <person name="Rosling A."/>
        </authorList>
    </citation>
    <scope>NUCLEOTIDE SEQUENCE [LARGE SCALE GENOMIC DNA]</scope>
    <source>
        <strain evidence="1 2">120-4 pot B 10/14</strain>
    </source>
</reference>
<keyword evidence="2" id="KW-1185">Reference proteome</keyword>
<name>A0ABN7VA73_GIGMA</name>
<protein>
    <submittedName>
        <fullName evidence="1">6897_t:CDS:1</fullName>
    </submittedName>
</protein>
<evidence type="ECO:0000313" key="2">
    <source>
        <dbReference type="Proteomes" id="UP000789901"/>
    </source>
</evidence>
<dbReference type="Proteomes" id="UP000789901">
    <property type="component" value="Unassembled WGS sequence"/>
</dbReference>
<sequence length="48" mass="5297">MVFELNQKVIKRSWFSATRAKLDAIGSAFLAIQENVKITIVTDSTAAI</sequence>
<accession>A0ABN7VA73</accession>
<comment type="caution">
    <text evidence="1">The sequence shown here is derived from an EMBL/GenBank/DDBJ whole genome shotgun (WGS) entry which is preliminary data.</text>
</comment>
<proteinExistence type="predicted"/>
<dbReference type="EMBL" id="CAJVQB010010697">
    <property type="protein sequence ID" value="CAG8742146.1"/>
    <property type="molecule type" value="Genomic_DNA"/>
</dbReference>
<organism evidence="1 2">
    <name type="scientific">Gigaspora margarita</name>
    <dbReference type="NCBI Taxonomy" id="4874"/>
    <lineage>
        <taxon>Eukaryota</taxon>
        <taxon>Fungi</taxon>
        <taxon>Fungi incertae sedis</taxon>
        <taxon>Mucoromycota</taxon>
        <taxon>Glomeromycotina</taxon>
        <taxon>Glomeromycetes</taxon>
        <taxon>Diversisporales</taxon>
        <taxon>Gigasporaceae</taxon>
        <taxon>Gigaspora</taxon>
    </lineage>
</organism>
<gene>
    <name evidence="1" type="ORF">GMARGA_LOCUS15500</name>
</gene>
<evidence type="ECO:0000313" key="1">
    <source>
        <dbReference type="EMBL" id="CAG8742146.1"/>
    </source>
</evidence>